<protein>
    <submittedName>
        <fullName evidence="1">Uncharacterized protein</fullName>
    </submittedName>
</protein>
<dbReference type="EMBL" id="MN740936">
    <property type="protein sequence ID" value="QHU18701.1"/>
    <property type="molecule type" value="Genomic_DNA"/>
</dbReference>
<sequence>MTKRKWFTIEFGNMIYEKDILFFISYIDLTVQLKQPVSDKGLGNFKNGM</sequence>
<reference evidence="1" key="1">
    <citation type="journal article" date="2020" name="Nature">
        <title>Giant virus diversity and host interactions through global metagenomics.</title>
        <authorList>
            <person name="Schulz F."/>
            <person name="Roux S."/>
            <person name="Paez-Espino D."/>
            <person name="Jungbluth S."/>
            <person name="Walsh D.A."/>
            <person name="Denef V.J."/>
            <person name="McMahon K.D."/>
            <person name="Konstantinidis K.T."/>
            <person name="Eloe-Fadrosh E.A."/>
            <person name="Kyrpides N.C."/>
            <person name="Woyke T."/>
        </authorList>
    </citation>
    <scope>NUCLEOTIDE SEQUENCE</scope>
    <source>
        <strain evidence="1">GVMAG-S-3300013006-158</strain>
    </source>
</reference>
<accession>A0A6C0KNE7</accession>
<organism evidence="1">
    <name type="scientific">viral metagenome</name>
    <dbReference type="NCBI Taxonomy" id="1070528"/>
    <lineage>
        <taxon>unclassified sequences</taxon>
        <taxon>metagenomes</taxon>
        <taxon>organismal metagenomes</taxon>
    </lineage>
</organism>
<dbReference type="AlphaFoldDB" id="A0A6C0KNE7"/>
<name>A0A6C0KNE7_9ZZZZ</name>
<proteinExistence type="predicted"/>
<evidence type="ECO:0000313" key="1">
    <source>
        <dbReference type="EMBL" id="QHU18701.1"/>
    </source>
</evidence>